<dbReference type="EMBL" id="JAYMRU010000050">
    <property type="protein sequence ID" value="MEM5405875.1"/>
    <property type="molecule type" value="Genomic_DNA"/>
</dbReference>
<evidence type="ECO:0000313" key="1">
    <source>
        <dbReference type="EMBL" id="MEM5405875.1"/>
    </source>
</evidence>
<organism evidence="1 2">
    <name type="scientific">Paraburkholderia unamae</name>
    <dbReference type="NCBI Taxonomy" id="219649"/>
    <lineage>
        <taxon>Bacteria</taxon>
        <taxon>Pseudomonadati</taxon>
        <taxon>Pseudomonadota</taxon>
        <taxon>Betaproteobacteria</taxon>
        <taxon>Burkholderiales</taxon>
        <taxon>Burkholderiaceae</taxon>
        <taxon>Paraburkholderia</taxon>
    </lineage>
</organism>
<reference evidence="1" key="1">
    <citation type="submission" date="2024-01" db="EMBL/GenBank/DDBJ databases">
        <title>The diversity of rhizobia nodulating Mimosa spp. in eleven states of Brazil covering several biomes is determined by host plant, location, and edaphic factors.</title>
        <authorList>
            <person name="Rouws L."/>
            <person name="Barauna A."/>
            <person name="Beukes C."/>
            <person name="De Faria S.M."/>
            <person name="Gross E."/>
            <person name="Dos Reis Junior F.B."/>
            <person name="Simon M."/>
            <person name="Maluk M."/>
            <person name="Odee D.W."/>
            <person name="Kenicer G."/>
            <person name="Young J.P.W."/>
            <person name="Reis V.M."/>
            <person name="Zilli J."/>
            <person name="James E.K."/>
        </authorList>
    </citation>
    <scope>NUCLEOTIDE SEQUENCE</scope>
    <source>
        <strain evidence="1">JPY452</strain>
    </source>
</reference>
<proteinExistence type="predicted"/>
<protein>
    <submittedName>
        <fullName evidence="1">StbB family protein</fullName>
    </submittedName>
</protein>
<sequence>MPDAPIIRIESVNSDGSDGATIRGDQFREIQEGVLTLADSISDVGASNVEDYVSGLRSFNGAHEDLDFFIVPTVPDDKQMVDTIATIDALANEIGVPAAKIRVVFNRVNQRHTVESQFAPIFNWHKKARACVIDPAAAIHSNEIYSLLRGTEQSIVALASDETDYRAMIAGADATERQRLARMISLKRLAASVKDEHDRVFAILTR</sequence>
<gene>
    <name evidence="1" type="primary">stbB</name>
    <name evidence="1" type="ORF">VSR83_38785</name>
</gene>
<keyword evidence="2" id="KW-1185">Reference proteome</keyword>
<name>A0ACC6RWJ3_9BURK</name>
<comment type="caution">
    <text evidence="1">The sequence shown here is derived from an EMBL/GenBank/DDBJ whole genome shotgun (WGS) entry which is preliminary data.</text>
</comment>
<accession>A0ACC6RWJ3</accession>
<evidence type="ECO:0000313" key="2">
    <source>
        <dbReference type="Proteomes" id="UP001392318"/>
    </source>
</evidence>
<dbReference type="Proteomes" id="UP001392318">
    <property type="component" value="Unassembled WGS sequence"/>
</dbReference>